<organism evidence="2">
    <name type="scientific">bioreactor metagenome</name>
    <dbReference type="NCBI Taxonomy" id="1076179"/>
    <lineage>
        <taxon>unclassified sequences</taxon>
        <taxon>metagenomes</taxon>
        <taxon>ecological metagenomes</taxon>
    </lineage>
</organism>
<name>A0A645CEQ3_9ZZZZ</name>
<proteinExistence type="predicted"/>
<evidence type="ECO:0000259" key="1">
    <source>
        <dbReference type="Pfam" id="PF00753"/>
    </source>
</evidence>
<dbReference type="InterPro" id="IPR052926">
    <property type="entry name" value="Metallo-beta-lactamase_dom"/>
</dbReference>
<reference evidence="2" key="1">
    <citation type="submission" date="2019-08" db="EMBL/GenBank/DDBJ databases">
        <authorList>
            <person name="Kucharzyk K."/>
            <person name="Murdoch R.W."/>
            <person name="Higgins S."/>
            <person name="Loffler F."/>
        </authorList>
    </citation>
    <scope>NUCLEOTIDE SEQUENCE</scope>
</reference>
<gene>
    <name evidence="2" type="ORF">SDC9_122375</name>
</gene>
<comment type="caution">
    <text evidence="2">The sequence shown here is derived from an EMBL/GenBank/DDBJ whole genome shotgun (WGS) entry which is preliminary data.</text>
</comment>
<accession>A0A645CEQ3</accession>
<sequence>MIVKVLSENTTSSENLGSEHGLSLYIETETHKILFDTGASGLFAENAGKLGIDLTKVDLAVISHGHYDHGGGLKTFLDINNKAKIYLHQKAFEPHYANRPGGKKAYIGLDESLLPNEQFVFCDDRYMIDEKLELFSGVEAKRFVPSGNTDLFKKNGDAFVQDDFAHEQNLIISDNGKTLLIAGCAHNGIINIIDQFKAEKGCLPDYVIGGFHLYNHGTKQNEAPSVVDEIGKSLLETHAQYYTCHCTGIESYTHLKAVMGENIDYISTGDQLTINM</sequence>
<dbReference type="GO" id="GO:0016740">
    <property type="term" value="F:transferase activity"/>
    <property type="evidence" value="ECO:0007669"/>
    <property type="project" value="TreeGrafter"/>
</dbReference>
<evidence type="ECO:0000313" key="2">
    <source>
        <dbReference type="EMBL" id="MPM75383.1"/>
    </source>
</evidence>
<dbReference type="SUPFAM" id="SSF56281">
    <property type="entry name" value="Metallo-hydrolase/oxidoreductase"/>
    <property type="match status" value="1"/>
</dbReference>
<dbReference type="PANTHER" id="PTHR13754:SF13">
    <property type="entry name" value="METALLO-BETA-LACTAMASE SUPERFAMILY PROTEIN (AFU_ORTHOLOGUE AFUA_3G07630)"/>
    <property type="match status" value="1"/>
</dbReference>
<dbReference type="InterPro" id="IPR036866">
    <property type="entry name" value="RibonucZ/Hydroxyglut_hydro"/>
</dbReference>
<dbReference type="EMBL" id="VSSQ01026591">
    <property type="protein sequence ID" value="MPM75383.1"/>
    <property type="molecule type" value="Genomic_DNA"/>
</dbReference>
<dbReference type="AlphaFoldDB" id="A0A645CEQ3"/>
<dbReference type="PANTHER" id="PTHR13754">
    <property type="entry name" value="METALLO-BETA-LACTAMASE SUPERFAMILY PROTEIN"/>
    <property type="match status" value="1"/>
</dbReference>
<dbReference type="CDD" id="cd07713">
    <property type="entry name" value="DHPS-like_MBL-fold"/>
    <property type="match status" value="1"/>
</dbReference>
<dbReference type="InterPro" id="IPR001279">
    <property type="entry name" value="Metallo-B-lactamas"/>
</dbReference>
<dbReference type="Gene3D" id="3.60.15.10">
    <property type="entry name" value="Ribonuclease Z/Hydroxyacylglutathione hydrolase-like"/>
    <property type="match status" value="1"/>
</dbReference>
<protein>
    <recommendedName>
        <fullName evidence="1">Metallo-beta-lactamase domain-containing protein</fullName>
    </recommendedName>
</protein>
<dbReference type="InterPro" id="IPR041712">
    <property type="entry name" value="DHPS-like_MBL-fold"/>
</dbReference>
<feature type="domain" description="Metallo-beta-lactamase" evidence="1">
    <location>
        <begin position="21"/>
        <end position="162"/>
    </location>
</feature>
<dbReference type="Pfam" id="PF00753">
    <property type="entry name" value="Lactamase_B"/>
    <property type="match status" value="1"/>
</dbReference>